<feature type="transmembrane region" description="Helical" evidence="8">
    <location>
        <begin position="54"/>
        <end position="76"/>
    </location>
</feature>
<dbReference type="AlphaFoldDB" id="A0A7I7QUR6"/>
<keyword evidence="3" id="KW-1003">Cell membrane</keyword>
<evidence type="ECO:0000256" key="3">
    <source>
        <dbReference type="ARBA" id="ARBA00022475"/>
    </source>
</evidence>
<dbReference type="GO" id="GO:0005886">
    <property type="term" value="C:plasma membrane"/>
    <property type="evidence" value="ECO:0007669"/>
    <property type="project" value="UniProtKB-SubCell"/>
</dbReference>
<evidence type="ECO:0000256" key="4">
    <source>
        <dbReference type="ARBA" id="ARBA00022692"/>
    </source>
</evidence>
<evidence type="ECO:0000256" key="7">
    <source>
        <dbReference type="ARBA" id="ARBA00023136"/>
    </source>
</evidence>
<comment type="subcellular location">
    <subcellularLocation>
        <location evidence="1">Cell membrane</location>
        <topology evidence="1">Multi-pass membrane protein</topology>
    </subcellularLocation>
</comment>
<evidence type="ECO:0000256" key="2">
    <source>
        <dbReference type="ARBA" id="ARBA00022448"/>
    </source>
</evidence>
<feature type="transmembrane region" description="Helical" evidence="8">
    <location>
        <begin position="244"/>
        <end position="266"/>
    </location>
</feature>
<dbReference type="PROSITE" id="PS50850">
    <property type="entry name" value="MFS"/>
    <property type="match status" value="1"/>
</dbReference>
<sequence length="445" mass="46746">MDTQRPEFTGARRRKILLAAAAGNFAEWYDWGVYGVVATIIAAQFFEPGNPTAALLNTFAVFALGYIARPIGGIIFGRIGDKFGRKRALSMTILLTCGGTAAMGLLPTYDSVGLLAPGLLLVCRLAQSMGAGGEYASAIGFVYEHSSTHDRAKNVSRLIATTFVGIMAGSVLARLTSAVIGQDAFESYGWRFLFLLGLPLAAIGFYLRARADETPEFEQLKAERAKAKEVARPLSDALRSSWKLMLVFAVLTASYALISTTITSYLTTFLKETTKLTADQAYTATIVSNVAVIVATLVAGSFCDRIGLRKMFMIGGGVVAVVAVPTLVLASNGFVGGLLGSVGIGICKGLLAVPALVALSQLFPIAVRITAGALAYNVVQAVFGGTGPAIGITLNELTDGPNGFALYLAALAAITAVTAFAARSTFANDTDAIQARVTDQHSDRK</sequence>
<feature type="transmembrane region" description="Helical" evidence="8">
    <location>
        <begin position="337"/>
        <end position="359"/>
    </location>
</feature>
<dbReference type="PANTHER" id="PTHR43528">
    <property type="entry name" value="ALPHA-KETOGLUTARATE PERMEASE"/>
    <property type="match status" value="1"/>
</dbReference>
<evidence type="ECO:0000256" key="8">
    <source>
        <dbReference type="SAM" id="Phobius"/>
    </source>
</evidence>
<feature type="transmembrane region" description="Helical" evidence="8">
    <location>
        <begin position="155"/>
        <end position="176"/>
    </location>
</feature>
<dbReference type="PANTHER" id="PTHR43528:SF1">
    <property type="entry name" value="ALPHA-KETOGLUTARATE PERMEASE"/>
    <property type="match status" value="1"/>
</dbReference>
<organism evidence="10 11">
    <name type="scientific">Mycolicibacterium sediminis</name>
    <dbReference type="NCBI Taxonomy" id="1286180"/>
    <lineage>
        <taxon>Bacteria</taxon>
        <taxon>Bacillati</taxon>
        <taxon>Actinomycetota</taxon>
        <taxon>Actinomycetes</taxon>
        <taxon>Mycobacteriales</taxon>
        <taxon>Mycobacteriaceae</taxon>
        <taxon>Mycolicibacterium</taxon>
    </lineage>
</organism>
<feature type="transmembrane region" description="Helical" evidence="8">
    <location>
        <begin position="88"/>
        <end position="106"/>
    </location>
</feature>
<feature type="transmembrane region" description="Helical" evidence="8">
    <location>
        <begin position="371"/>
        <end position="392"/>
    </location>
</feature>
<dbReference type="KEGG" id="msei:MSEDJ_41010"/>
<dbReference type="InterPro" id="IPR020846">
    <property type="entry name" value="MFS_dom"/>
</dbReference>
<keyword evidence="5" id="KW-0769">Symport</keyword>
<dbReference type="Proteomes" id="UP000467193">
    <property type="component" value="Chromosome"/>
</dbReference>
<dbReference type="InterPro" id="IPR051084">
    <property type="entry name" value="H+-coupled_symporters"/>
</dbReference>
<dbReference type="InterPro" id="IPR005828">
    <property type="entry name" value="MFS_sugar_transport-like"/>
</dbReference>
<name>A0A7I7QUR6_9MYCO</name>
<accession>A0A7I7QUR6</accession>
<evidence type="ECO:0000313" key="11">
    <source>
        <dbReference type="Proteomes" id="UP000467193"/>
    </source>
</evidence>
<reference evidence="10 11" key="1">
    <citation type="journal article" date="2019" name="Emerg. Microbes Infect.">
        <title>Comprehensive subspecies identification of 175 nontuberculous mycobacteria species based on 7547 genomic profiles.</title>
        <authorList>
            <person name="Matsumoto Y."/>
            <person name="Kinjo T."/>
            <person name="Motooka D."/>
            <person name="Nabeya D."/>
            <person name="Jung N."/>
            <person name="Uechi K."/>
            <person name="Horii T."/>
            <person name="Iida T."/>
            <person name="Fujita J."/>
            <person name="Nakamura S."/>
        </authorList>
    </citation>
    <scope>NUCLEOTIDE SEQUENCE [LARGE SCALE GENOMIC DNA]</scope>
    <source>
        <strain evidence="10 11">JCM 17899</strain>
    </source>
</reference>
<dbReference type="EMBL" id="AP022588">
    <property type="protein sequence ID" value="BBY30005.1"/>
    <property type="molecule type" value="Genomic_DNA"/>
</dbReference>
<keyword evidence="4 8" id="KW-0812">Transmembrane</keyword>
<evidence type="ECO:0000256" key="6">
    <source>
        <dbReference type="ARBA" id="ARBA00022989"/>
    </source>
</evidence>
<keyword evidence="2" id="KW-0813">Transport</keyword>
<keyword evidence="11" id="KW-1185">Reference proteome</keyword>
<evidence type="ECO:0000256" key="5">
    <source>
        <dbReference type="ARBA" id="ARBA00022847"/>
    </source>
</evidence>
<feature type="transmembrane region" description="Helical" evidence="8">
    <location>
        <begin position="404"/>
        <end position="422"/>
    </location>
</feature>
<gene>
    <name evidence="10" type="ORF">MSEDJ_41010</name>
</gene>
<protein>
    <submittedName>
        <fullName evidence="10">MFS transporter</fullName>
    </submittedName>
</protein>
<evidence type="ECO:0000256" key="1">
    <source>
        <dbReference type="ARBA" id="ARBA00004651"/>
    </source>
</evidence>
<proteinExistence type="predicted"/>
<feature type="transmembrane region" description="Helical" evidence="8">
    <location>
        <begin position="16"/>
        <end position="42"/>
    </location>
</feature>
<dbReference type="Pfam" id="PF00083">
    <property type="entry name" value="Sugar_tr"/>
    <property type="match status" value="1"/>
</dbReference>
<feature type="domain" description="Major facilitator superfamily (MFS) profile" evidence="9">
    <location>
        <begin position="16"/>
        <end position="427"/>
    </location>
</feature>
<dbReference type="Gene3D" id="1.20.1250.20">
    <property type="entry name" value="MFS general substrate transporter like domains"/>
    <property type="match status" value="2"/>
</dbReference>
<feature type="transmembrane region" description="Helical" evidence="8">
    <location>
        <begin position="311"/>
        <end position="331"/>
    </location>
</feature>
<feature type="transmembrane region" description="Helical" evidence="8">
    <location>
        <begin position="188"/>
        <end position="207"/>
    </location>
</feature>
<dbReference type="RefSeq" id="WP_163799180.1">
    <property type="nucleotide sequence ID" value="NZ_AP022588.1"/>
</dbReference>
<dbReference type="SUPFAM" id="SSF103473">
    <property type="entry name" value="MFS general substrate transporter"/>
    <property type="match status" value="1"/>
</dbReference>
<feature type="transmembrane region" description="Helical" evidence="8">
    <location>
        <begin position="281"/>
        <end position="299"/>
    </location>
</feature>
<evidence type="ECO:0000259" key="9">
    <source>
        <dbReference type="PROSITE" id="PS50850"/>
    </source>
</evidence>
<dbReference type="GO" id="GO:0015293">
    <property type="term" value="F:symporter activity"/>
    <property type="evidence" value="ECO:0007669"/>
    <property type="project" value="UniProtKB-KW"/>
</dbReference>
<feature type="transmembrane region" description="Helical" evidence="8">
    <location>
        <begin position="118"/>
        <end position="143"/>
    </location>
</feature>
<dbReference type="InterPro" id="IPR036259">
    <property type="entry name" value="MFS_trans_sf"/>
</dbReference>
<keyword evidence="6 8" id="KW-1133">Transmembrane helix</keyword>
<evidence type="ECO:0000313" key="10">
    <source>
        <dbReference type="EMBL" id="BBY30005.1"/>
    </source>
</evidence>
<keyword evidence="7 8" id="KW-0472">Membrane</keyword>